<protein>
    <recommendedName>
        <fullName evidence="1">DUF1214 domain-containing protein</fullName>
    </recommendedName>
</protein>
<dbReference type="InterPro" id="IPR010621">
    <property type="entry name" value="DUF1214"/>
</dbReference>
<dbReference type="Gene3D" id="2.60.120.600">
    <property type="entry name" value="Domain of unknown function DUF1214, C-terminal domain"/>
    <property type="match status" value="1"/>
</dbReference>
<feature type="domain" description="DUF1214" evidence="1">
    <location>
        <begin position="19"/>
        <end position="93"/>
    </location>
</feature>
<evidence type="ECO:0000313" key="3">
    <source>
        <dbReference type="Proteomes" id="UP000009319"/>
    </source>
</evidence>
<dbReference type="EMBL" id="CANI01000014">
    <property type="protein sequence ID" value="CCM75371.1"/>
    <property type="molecule type" value="Genomic_DNA"/>
</dbReference>
<dbReference type="STRING" id="1211777.BN77_2523"/>
<dbReference type="PANTHER" id="PTHR36509">
    <property type="entry name" value="BLL3101 PROTEIN"/>
    <property type="match status" value="1"/>
</dbReference>
<dbReference type="InterPro" id="IPR037049">
    <property type="entry name" value="DUF1214_C_sf"/>
</dbReference>
<organism evidence="2 3">
    <name type="scientific">Rhizobium mesoamericanum STM3625</name>
    <dbReference type="NCBI Taxonomy" id="1211777"/>
    <lineage>
        <taxon>Bacteria</taxon>
        <taxon>Pseudomonadati</taxon>
        <taxon>Pseudomonadota</taxon>
        <taxon>Alphaproteobacteria</taxon>
        <taxon>Hyphomicrobiales</taxon>
        <taxon>Rhizobiaceae</taxon>
        <taxon>Rhizobium/Agrobacterium group</taxon>
        <taxon>Rhizobium</taxon>
    </lineage>
</organism>
<proteinExistence type="predicted"/>
<name>K0PFV5_9HYPH</name>
<dbReference type="RefSeq" id="WP_007532044.1">
    <property type="nucleotide sequence ID" value="NZ_HF536772.1"/>
</dbReference>
<gene>
    <name evidence="2" type="ORF">BN77_2523</name>
</gene>
<accession>K0PFV5</accession>
<dbReference type="HOGENOM" id="CLU_2181820_0_0_5"/>
<dbReference type="Pfam" id="PF06742">
    <property type="entry name" value="DUF1214"/>
    <property type="match status" value="1"/>
</dbReference>
<comment type="caution">
    <text evidence="2">The sequence shown here is derived from an EMBL/GenBank/DDBJ whole genome shotgun (WGS) entry which is preliminary data.</text>
</comment>
<dbReference type="eggNOG" id="COG5361">
    <property type="taxonomic scope" value="Bacteria"/>
</dbReference>
<dbReference type="Proteomes" id="UP000009319">
    <property type="component" value="Unassembled WGS sequence"/>
</dbReference>
<dbReference type="PANTHER" id="PTHR36509:SF2">
    <property type="entry name" value="BLL3101 PROTEIN"/>
    <property type="match status" value="1"/>
</dbReference>
<keyword evidence="3" id="KW-1185">Reference proteome</keyword>
<evidence type="ECO:0000313" key="2">
    <source>
        <dbReference type="EMBL" id="CCM75371.1"/>
    </source>
</evidence>
<dbReference type="AlphaFoldDB" id="K0PFV5"/>
<dbReference type="SUPFAM" id="SSF160935">
    <property type="entry name" value="VPA0735-like"/>
    <property type="match status" value="1"/>
</dbReference>
<sequence length="109" mass="12459">MSSHDLATMPLLRRRDLGNATWSVWLYQGPNYVPNQLNRYDIAPWMALSYGTQGSLDIYIQRESPGKDKEANWLPAPPTGEFNVIIRNYWPKEEVLNGSCASPPIRRVP</sequence>
<reference evidence="2 3" key="1">
    <citation type="journal article" date="2013" name="Genome Announc.">
        <title>Draft Genome Sequence of Rhizobium mesoamericanum STM3625, a Nitrogen-Fixing Symbiont of Mimosa pudica Isolated in French Guiana (South America).</title>
        <authorList>
            <person name="Moulin L."/>
            <person name="Mornico D."/>
            <person name="Melkonian R."/>
            <person name="Klonowska A."/>
        </authorList>
    </citation>
    <scope>NUCLEOTIDE SEQUENCE [LARGE SCALE GENOMIC DNA]</scope>
    <source>
        <strain evidence="2 3">STM3625</strain>
    </source>
</reference>
<evidence type="ECO:0000259" key="1">
    <source>
        <dbReference type="Pfam" id="PF06742"/>
    </source>
</evidence>